<comment type="caution">
    <text evidence="2">The sequence shown here is derived from an EMBL/GenBank/DDBJ whole genome shotgun (WGS) entry which is preliminary data.</text>
</comment>
<reference evidence="2 3" key="1">
    <citation type="submission" date="2016-03" db="EMBL/GenBank/DDBJ databases">
        <authorList>
            <person name="Ploux O."/>
        </authorList>
    </citation>
    <scope>NUCLEOTIDE SEQUENCE [LARGE SCALE GENOMIC DNA]</scope>
    <source>
        <strain evidence="2 3">R-45363</strain>
    </source>
</reference>
<keyword evidence="2" id="KW-0808">Transferase</keyword>
<dbReference type="Pfam" id="PF00535">
    <property type="entry name" value="Glycos_transf_2"/>
    <property type="match status" value="1"/>
</dbReference>
<evidence type="ECO:0000313" key="2">
    <source>
        <dbReference type="EMBL" id="OAI07170.1"/>
    </source>
</evidence>
<sequence length="271" mass="31429">MRTEGVFKSSNPENPLVSILTVVFNGAEFIERTMLSILDQDYENLEFIVIDGGSTDGTLDILQRYGHVIDYWVSEPDKGISDAFNKAVMLSAGDYLNFQGAGDYLLSSHVVTEMMEGVDAEHDMLVCGRIQRVSEHDDKQVLWVAPKRYTSKFNKRSLLFRMSLPHQALFTHKKMFERYGLFDIDNSFCMDYEHLLRAYRNFPAVKLKDIFFSAWREGGVGTDRTLEVLKEYGKIKIKNKVAPGFILMLIERWILFKYYTKRSLRLFRALQ</sequence>
<dbReference type="PANTHER" id="PTHR22916">
    <property type="entry name" value="GLYCOSYLTRANSFERASE"/>
    <property type="match status" value="1"/>
</dbReference>
<dbReference type="InterPro" id="IPR029044">
    <property type="entry name" value="Nucleotide-diphossugar_trans"/>
</dbReference>
<evidence type="ECO:0000313" key="3">
    <source>
        <dbReference type="Proteomes" id="UP000078090"/>
    </source>
</evidence>
<gene>
    <name evidence="2" type="ORF">A1332_09610</name>
</gene>
<protein>
    <submittedName>
        <fullName evidence="2">Glycosyl transferase</fullName>
    </submittedName>
</protein>
<dbReference type="PANTHER" id="PTHR22916:SF67">
    <property type="entry name" value="COLANIC ACID BIOSYNTHESIS GLYCOSYL TRANSFERASE WCAE-RELATED"/>
    <property type="match status" value="1"/>
</dbReference>
<feature type="domain" description="Glycosyltransferase 2-like" evidence="1">
    <location>
        <begin position="18"/>
        <end position="169"/>
    </location>
</feature>
<accession>A0A177MQI6</accession>
<dbReference type="SUPFAM" id="SSF53448">
    <property type="entry name" value="Nucleotide-diphospho-sugar transferases"/>
    <property type="match status" value="1"/>
</dbReference>
<dbReference type="EMBL" id="LUUG01000052">
    <property type="protein sequence ID" value="OAI07170.1"/>
    <property type="molecule type" value="Genomic_DNA"/>
</dbReference>
<dbReference type="CDD" id="cd06433">
    <property type="entry name" value="GT_2_WfgS_like"/>
    <property type="match status" value="1"/>
</dbReference>
<dbReference type="AlphaFoldDB" id="A0A177MQI6"/>
<dbReference type="InterPro" id="IPR001173">
    <property type="entry name" value="Glyco_trans_2-like"/>
</dbReference>
<proteinExistence type="predicted"/>
<dbReference type="Gene3D" id="3.90.550.10">
    <property type="entry name" value="Spore Coat Polysaccharide Biosynthesis Protein SpsA, Chain A"/>
    <property type="match status" value="1"/>
</dbReference>
<organism evidence="2 3">
    <name type="scientific">Methylomonas methanica</name>
    <dbReference type="NCBI Taxonomy" id="421"/>
    <lineage>
        <taxon>Bacteria</taxon>
        <taxon>Pseudomonadati</taxon>
        <taxon>Pseudomonadota</taxon>
        <taxon>Gammaproteobacteria</taxon>
        <taxon>Methylococcales</taxon>
        <taxon>Methylococcaceae</taxon>
        <taxon>Methylomonas</taxon>
    </lineage>
</organism>
<evidence type="ECO:0000259" key="1">
    <source>
        <dbReference type="Pfam" id="PF00535"/>
    </source>
</evidence>
<dbReference type="Proteomes" id="UP000078090">
    <property type="component" value="Unassembled WGS sequence"/>
</dbReference>
<name>A0A177MQI6_METMH</name>
<dbReference type="GO" id="GO:0016758">
    <property type="term" value="F:hexosyltransferase activity"/>
    <property type="evidence" value="ECO:0007669"/>
    <property type="project" value="UniProtKB-ARBA"/>
</dbReference>